<evidence type="ECO:0000313" key="1">
    <source>
        <dbReference type="EMBL" id="KII70294.1"/>
    </source>
</evidence>
<organism evidence="1 2">
    <name type="scientific">Thelohanellus kitauei</name>
    <name type="common">Myxosporean</name>
    <dbReference type="NCBI Taxonomy" id="669202"/>
    <lineage>
        <taxon>Eukaryota</taxon>
        <taxon>Metazoa</taxon>
        <taxon>Cnidaria</taxon>
        <taxon>Myxozoa</taxon>
        <taxon>Myxosporea</taxon>
        <taxon>Bivalvulida</taxon>
        <taxon>Platysporina</taxon>
        <taxon>Myxobolidae</taxon>
        <taxon>Thelohanellus</taxon>
    </lineage>
</organism>
<protein>
    <submittedName>
        <fullName evidence="1">Uncharacterized protein</fullName>
    </submittedName>
</protein>
<dbReference type="EMBL" id="JWZT01002099">
    <property type="protein sequence ID" value="KII70294.1"/>
    <property type="molecule type" value="Genomic_DNA"/>
</dbReference>
<evidence type="ECO:0000313" key="2">
    <source>
        <dbReference type="Proteomes" id="UP000031668"/>
    </source>
</evidence>
<proteinExistence type="predicted"/>
<name>A0A0C2IY17_THEKT</name>
<sequence>MDLSVFKGLPPLTTFHFIVLSKARFKTLNVDDTNSVALLFVIFNPRLAENAGRNHEQLIFDPKIKNPMPELFSEKYDRQGVLCIFFTFLDRKMMLKYFLTSVRPAHFSPSTIFRIEVFDNRPETYGLLLMNLSLNSWRIRCPRYNTKLNYFPKMITAAEWSTITVRLTIIDTGTNQEDRAVITTNQVDRAVITVDRPGVYYDHLESIQKTNIWFNEYLGFNERDNKSKSIVQE</sequence>
<reference evidence="1 2" key="1">
    <citation type="journal article" date="2014" name="Genome Biol. Evol.">
        <title>The genome of the myxosporean Thelohanellus kitauei shows adaptations to nutrient acquisition within its fish host.</title>
        <authorList>
            <person name="Yang Y."/>
            <person name="Xiong J."/>
            <person name="Zhou Z."/>
            <person name="Huo F."/>
            <person name="Miao W."/>
            <person name="Ran C."/>
            <person name="Liu Y."/>
            <person name="Zhang J."/>
            <person name="Feng J."/>
            <person name="Wang M."/>
            <person name="Wang M."/>
            <person name="Wang L."/>
            <person name="Yao B."/>
        </authorList>
    </citation>
    <scope>NUCLEOTIDE SEQUENCE [LARGE SCALE GENOMIC DNA]</scope>
    <source>
        <strain evidence="1">Wuqing</strain>
    </source>
</reference>
<comment type="caution">
    <text evidence="1">The sequence shown here is derived from an EMBL/GenBank/DDBJ whole genome shotgun (WGS) entry which is preliminary data.</text>
</comment>
<dbReference type="AlphaFoldDB" id="A0A0C2IY17"/>
<accession>A0A0C2IY17</accession>
<keyword evidence="2" id="KW-1185">Reference proteome</keyword>
<dbReference type="Proteomes" id="UP000031668">
    <property type="component" value="Unassembled WGS sequence"/>
</dbReference>
<gene>
    <name evidence="1" type="ORF">RF11_15865</name>
</gene>